<name>A0A1V9FM34_9BACT</name>
<gene>
    <name evidence="1" type="ORF">A4R26_21270</name>
</gene>
<proteinExistence type="predicted"/>
<protein>
    <submittedName>
        <fullName evidence="1">Uncharacterized protein</fullName>
    </submittedName>
</protein>
<evidence type="ECO:0000313" key="2">
    <source>
        <dbReference type="Proteomes" id="UP000192276"/>
    </source>
</evidence>
<dbReference type="EMBL" id="LWBP01000178">
    <property type="protein sequence ID" value="OQP59351.1"/>
    <property type="molecule type" value="Genomic_DNA"/>
</dbReference>
<evidence type="ECO:0000313" key="1">
    <source>
        <dbReference type="EMBL" id="OQP59351.1"/>
    </source>
</evidence>
<reference evidence="2" key="1">
    <citation type="submission" date="2016-04" db="EMBL/GenBank/DDBJ databases">
        <authorList>
            <person name="Chen L."/>
            <person name="Zhuang W."/>
            <person name="Wang G."/>
        </authorList>
    </citation>
    <scope>NUCLEOTIDE SEQUENCE [LARGE SCALE GENOMIC DNA]</scope>
    <source>
        <strain evidence="2">208</strain>
    </source>
</reference>
<sequence length="81" mass="8834">MLNSTNGLQVSLNRVLNSINVCVSMSIGQACTVIRLNNLDKAGCKIGLLHPRLYSLTFNNTCVLPALAIFIEQERQDPFAG</sequence>
<dbReference type="AlphaFoldDB" id="A0A1V9FM34"/>
<comment type="caution">
    <text evidence="1">The sequence shown here is derived from an EMBL/GenBank/DDBJ whole genome shotgun (WGS) entry which is preliminary data.</text>
</comment>
<keyword evidence="2" id="KW-1185">Reference proteome</keyword>
<dbReference type="Proteomes" id="UP000192276">
    <property type="component" value="Unassembled WGS sequence"/>
</dbReference>
<organism evidence="1 2">
    <name type="scientific">Niastella populi</name>
    <dbReference type="NCBI Taxonomy" id="550983"/>
    <lineage>
        <taxon>Bacteria</taxon>
        <taxon>Pseudomonadati</taxon>
        <taxon>Bacteroidota</taxon>
        <taxon>Chitinophagia</taxon>
        <taxon>Chitinophagales</taxon>
        <taxon>Chitinophagaceae</taxon>
        <taxon>Niastella</taxon>
    </lineage>
</organism>
<accession>A0A1V9FM34</accession>